<dbReference type="CDD" id="cd07812">
    <property type="entry name" value="SRPBCC"/>
    <property type="match status" value="1"/>
</dbReference>
<sequence>MISWKEIRKIDSPIETVWKLFLDENIKIIMPKVESHEIIEKNEHEIGAKHRQTYREGKRLETYTVETLDYVNEPHFKRKQQRFVLGKAFEINLIYSLYKQGESQTDFVYEGTNKGVNFIGHAMLKLGNEKSNKKVVDEFMDRVEKEALNTNR</sequence>
<name>A0A838CQI9_9BACI</name>
<proteinExistence type="predicted"/>
<keyword evidence="2" id="KW-1185">Reference proteome</keyword>
<dbReference type="InterPro" id="IPR023393">
    <property type="entry name" value="START-like_dom_sf"/>
</dbReference>
<dbReference type="RefSeq" id="WP_181471331.1">
    <property type="nucleotide sequence ID" value="NZ_JACEFG010000001.1"/>
</dbReference>
<organism evidence="1 2">
    <name type="scientific">Halobacillus locisalis</name>
    <dbReference type="NCBI Taxonomy" id="220753"/>
    <lineage>
        <taxon>Bacteria</taxon>
        <taxon>Bacillati</taxon>
        <taxon>Bacillota</taxon>
        <taxon>Bacilli</taxon>
        <taxon>Bacillales</taxon>
        <taxon>Bacillaceae</taxon>
        <taxon>Halobacillus</taxon>
    </lineage>
</organism>
<dbReference type="EMBL" id="JACEFG010000001">
    <property type="protein sequence ID" value="MBA2174327.1"/>
    <property type="molecule type" value="Genomic_DNA"/>
</dbReference>
<reference evidence="1 2" key="1">
    <citation type="journal article" date="2004" name="Extremophiles">
        <title>Halobacillus locisalis sp. nov., a halophilic bacterium isolated from a marine solar saltern of the Yellow Sea in Korea.</title>
        <authorList>
            <person name="Yoon J.H."/>
            <person name="Kang K.H."/>
            <person name="Oh T.K."/>
            <person name="Park Y.H."/>
        </authorList>
    </citation>
    <scope>NUCLEOTIDE SEQUENCE [LARGE SCALE GENOMIC DNA]</scope>
    <source>
        <strain evidence="1 2">KCTC 3788</strain>
    </source>
</reference>
<protein>
    <submittedName>
        <fullName evidence="1">SRPBCC family protein</fullName>
    </submittedName>
</protein>
<gene>
    <name evidence="1" type="ORF">H0266_05345</name>
</gene>
<dbReference type="SUPFAM" id="SSF55961">
    <property type="entry name" value="Bet v1-like"/>
    <property type="match status" value="1"/>
</dbReference>
<evidence type="ECO:0000313" key="1">
    <source>
        <dbReference type="EMBL" id="MBA2174327.1"/>
    </source>
</evidence>
<evidence type="ECO:0000313" key="2">
    <source>
        <dbReference type="Proteomes" id="UP000571017"/>
    </source>
</evidence>
<dbReference type="Gene3D" id="3.30.530.20">
    <property type="match status" value="1"/>
</dbReference>
<dbReference type="Proteomes" id="UP000571017">
    <property type="component" value="Unassembled WGS sequence"/>
</dbReference>
<accession>A0A838CQI9</accession>
<comment type="caution">
    <text evidence="1">The sequence shown here is derived from an EMBL/GenBank/DDBJ whole genome shotgun (WGS) entry which is preliminary data.</text>
</comment>
<dbReference type="AlphaFoldDB" id="A0A838CQI9"/>